<dbReference type="PIRSF" id="PIRSF029407">
    <property type="entry name" value="UCP029407"/>
    <property type="match status" value="1"/>
</dbReference>
<evidence type="ECO:0000313" key="2">
    <source>
        <dbReference type="EMBL" id="GAA6198041.1"/>
    </source>
</evidence>
<dbReference type="SUPFAM" id="SSF52540">
    <property type="entry name" value="P-loop containing nucleoside triphosphate hydrolases"/>
    <property type="match status" value="1"/>
</dbReference>
<comment type="caution">
    <text evidence="2">The sequence shown here is derived from an EMBL/GenBank/DDBJ whole genome shotgun (WGS) entry which is preliminary data.</text>
</comment>
<evidence type="ECO:0000256" key="1">
    <source>
        <dbReference type="SAM" id="Coils"/>
    </source>
</evidence>
<protein>
    <submittedName>
        <fullName evidence="2">Sulfotransferase</fullName>
    </submittedName>
</protein>
<feature type="coiled-coil region" evidence="1">
    <location>
        <begin position="339"/>
        <end position="445"/>
    </location>
</feature>
<gene>
    <name evidence="2" type="ORF">NBRC116598_34860</name>
</gene>
<dbReference type="Proteomes" id="UP001441944">
    <property type="component" value="Unassembled WGS sequence"/>
</dbReference>
<proteinExistence type="predicted"/>
<keyword evidence="3" id="KW-1185">Reference proteome</keyword>
<evidence type="ECO:0000313" key="3">
    <source>
        <dbReference type="Proteomes" id="UP001441944"/>
    </source>
</evidence>
<dbReference type="InterPro" id="IPR014556">
    <property type="entry name" value="UCP029407"/>
</dbReference>
<dbReference type="InterPro" id="IPR027417">
    <property type="entry name" value="P-loop_NTPase"/>
</dbReference>
<sequence length="568" mass="64264">MSKKKKAAKPQHAIVVLGMHRSGTSALAGVLARLGCDLPAAIMPANAFNPKGFYESLKVYNMNDAILASGGSRWDDWQAFNPDWIKSPKLDEFLDRGAEVLSEEYDKSRLFVLKDPRICRLMPFWKRLFQQQGIQPVYVLTHRNPLEVAGSLQEREGWPLAAGLLLWLRHVLDAEAESRGTVRCFTSYDRVLAGWAGVVSKIQSRVQLHFPRFSSSVGAEIDGFLSNDLRHRVTSTEALADSPLISKWVRSAFETLERWADHGELEADYALLDQIREEFEVSAPMFGDLINAMQARITQGDAELQAQKTAAESRGAELAALSAQLDQTVEQVTTLRIDLGAQQEEAAALRQVAEKKQQETAQLSARLEESNCSLHERAQQLQELQETLESVEQERWQIRSTLEQRSQEAEDMGRANTENAAQVKVLQAQLEAQRAEQKGIKAERDQSRKSVRLMRLKLQEEFDVKLKDVLTSQRRHADARSAELDAQLQKLTAALAEARALEQHRNEERQHLIADRDRSVSEREEQAEVIGHLHHRIGELEQMAEAYANSTSWKITGPLRRLVTMLRR</sequence>
<keyword evidence="1" id="KW-0175">Coiled coil</keyword>
<name>A0ABQ0AQ97_9RHOB</name>
<dbReference type="Gene3D" id="3.40.50.300">
    <property type="entry name" value="P-loop containing nucleotide triphosphate hydrolases"/>
    <property type="match status" value="1"/>
</dbReference>
<accession>A0ABQ0AQ97</accession>
<reference evidence="2 3" key="1">
    <citation type="submission" date="2024-04" db="EMBL/GenBank/DDBJ databases">
        <title>Draft genome sequence of Pseudophaeobacter arcticus NBRC 116598.</title>
        <authorList>
            <person name="Miyakawa T."/>
            <person name="Kusuya Y."/>
            <person name="Miura T."/>
        </authorList>
    </citation>
    <scope>NUCLEOTIDE SEQUENCE [LARGE SCALE GENOMIC DNA]</scope>
    <source>
        <strain evidence="2 3">SU-CL00105</strain>
    </source>
</reference>
<dbReference type="EMBL" id="BAABWU010000017">
    <property type="protein sequence ID" value="GAA6198041.1"/>
    <property type="molecule type" value="Genomic_DNA"/>
</dbReference>
<organism evidence="2 3">
    <name type="scientific">Pseudophaeobacter arcticus</name>
    <dbReference type="NCBI Taxonomy" id="385492"/>
    <lineage>
        <taxon>Bacteria</taxon>
        <taxon>Pseudomonadati</taxon>
        <taxon>Pseudomonadota</taxon>
        <taxon>Alphaproteobacteria</taxon>
        <taxon>Rhodobacterales</taxon>
        <taxon>Paracoccaceae</taxon>
        <taxon>Pseudophaeobacter</taxon>
    </lineage>
</organism>